<proteinExistence type="predicted"/>
<dbReference type="AlphaFoldDB" id="A0A6J7B047"/>
<dbReference type="EMBL" id="CAFARE010000008">
    <property type="protein sequence ID" value="CAB4838253.1"/>
    <property type="molecule type" value="Genomic_DNA"/>
</dbReference>
<evidence type="ECO:0000313" key="1">
    <source>
        <dbReference type="EMBL" id="CAB4838253.1"/>
    </source>
</evidence>
<protein>
    <submittedName>
        <fullName evidence="1">Unannotated protein</fullName>
    </submittedName>
</protein>
<sequence length="134" mass="14066">MNTSGLKSRVADLTAQWVKEFGAAMGHPCAVHCGDGIGGTYTLVTDVLPRALRTSNSFSASAIISSASKTNIQDGGTPQGFGVQFTGTNSATVGENTKAKSVIMQWQSGALKVVWPSNLATSTPFAPMKTWDQR</sequence>
<gene>
    <name evidence="1" type="ORF">UFOPK3232_00377</name>
</gene>
<organism evidence="1">
    <name type="scientific">freshwater metagenome</name>
    <dbReference type="NCBI Taxonomy" id="449393"/>
    <lineage>
        <taxon>unclassified sequences</taxon>
        <taxon>metagenomes</taxon>
        <taxon>ecological metagenomes</taxon>
    </lineage>
</organism>
<accession>A0A6J7B047</accession>
<reference evidence="1" key="1">
    <citation type="submission" date="2020-05" db="EMBL/GenBank/DDBJ databases">
        <authorList>
            <person name="Chiriac C."/>
            <person name="Salcher M."/>
            <person name="Ghai R."/>
            <person name="Kavagutti S V."/>
        </authorList>
    </citation>
    <scope>NUCLEOTIDE SEQUENCE</scope>
</reference>
<name>A0A6J7B047_9ZZZZ</name>